<dbReference type="Proteomes" id="UP000582090">
    <property type="component" value="Unassembled WGS sequence"/>
</dbReference>
<dbReference type="AlphaFoldDB" id="A0A7W6GAZ7"/>
<name>A0A7W6GAZ7_9HYPH</name>
<keyword evidence="1" id="KW-0418">Kinase</keyword>
<comment type="caution">
    <text evidence="1">The sequence shown here is derived from an EMBL/GenBank/DDBJ whole genome shotgun (WGS) entry which is preliminary data.</text>
</comment>
<dbReference type="InterPro" id="IPR052922">
    <property type="entry name" value="Cytidylate_Kinase-2"/>
</dbReference>
<keyword evidence="2" id="KW-1185">Reference proteome</keyword>
<dbReference type="Pfam" id="PF13238">
    <property type="entry name" value="AAA_18"/>
    <property type="match status" value="1"/>
</dbReference>
<dbReference type="EMBL" id="JACIDW010000005">
    <property type="protein sequence ID" value="MBB3964512.1"/>
    <property type="molecule type" value="Genomic_DNA"/>
</dbReference>
<dbReference type="PANTHER" id="PTHR37816:SF1">
    <property type="entry name" value="TOXIN"/>
    <property type="match status" value="1"/>
</dbReference>
<reference evidence="1 2" key="1">
    <citation type="submission" date="2020-08" db="EMBL/GenBank/DDBJ databases">
        <title>Genomic Encyclopedia of Type Strains, Phase IV (KMG-IV): sequencing the most valuable type-strain genomes for metagenomic binning, comparative biology and taxonomic classification.</title>
        <authorList>
            <person name="Goeker M."/>
        </authorList>
    </citation>
    <scope>NUCLEOTIDE SEQUENCE [LARGE SCALE GENOMIC DNA]</scope>
    <source>
        <strain evidence="1 2">DSM 26575</strain>
    </source>
</reference>
<accession>A0A7W6GAZ7</accession>
<dbReference type="PANTHER" id="PTHR37816">
    <property type="entry name" value="YALI0E33011P"/>
    <property type="match status" value="1"/>
</dbReference>
<dbReference type="SUPFAM" id="SSF52540">
    <property type="entry name" value="P-loop containing nucleoside triphosphate hydrolases"/>
    <property type="match status" value="1"/>
</dbReference>
<protein>
    <submittedName>
        <fullName evidence="1">Adenylate kinase family enzyme</fullName>
    </submittedName>
</protein>
<dbReference type="InterPro" id="IPR027417">
    <property type="entry name" value="P-loop_NTPase"/>
</dbReference>
<evidence type="ECO:0000313" key="1">
    <source>
        <dbReference type="EMBL" id="MBB3964512.1"/>
    </source>
</evidence>
<gene>
    <name evidence="1" type="ORF">GGQ67_002173</name>
</gene>
<organism evidence="1 2">
    <name type="scientific">Rhizobium metallidurans</name>
    <dbReference type="NCBI Taxonomy" id="1265931"/>
    <lineage>
        <taxon>Bacteria</taxon>
        <taxon>Pseudomonadati</taxon>
        <taxon>Pseudomonadota</taxon>
        <taxon>Alphaproteobacteria</taxon>
        <taxon>Hyphomicrobiales</taxon>
        <taxon>Rhizobiaceae</taxon>
        <taxon>Rhizobium/Agrobacterium group</taxon>
        <taxon>Rhizobium</taxon>
    </lineage>
</organism>
<dbReference type="RefSeq" id="WP_183900154.1">
    <property type="nucleotide sequence ID" value="NZ_JACIDW010000005.1"/>
</dbReference>
<sequence length="189" mass="21763">MPNYVTDITTAADLVSRADRILVIGCSGGGKTTLSRRLGARLGVRHISMDRDFYWLPGWVKRPKAEEREMIAAAVAEERWLMDGTGASTFDLRMPRTDMVLWVRLPRWRCLLGVTTRWLAWRGRARPEMAPGCPERLDGEFLTYIWNFERRWAPLIIAGIERHKPEVPVLQLKSHREMRRLLDLLGAPA</sequence>
<dbReference type="GO" id="GO:0016301">
    <property type="term" value="F:kinase activity"/>
    <property type="evidence" value="ECO:0007669"/>
    <property type="project" value="UniProtKB-KW"/>
</dbReference>
<dbReference type="Gene3D" id="3.40.50.300">
    <property type="entry name" value="P-loop containing nucleotide triphosphate hydrolases"/>
    <property type="match status" value="1"/>
</dbReference>
<evidence type="ECO:0000313" key="2">
    <source>
        <dbReference type="Proteomes" id="UP000582090"/>
    </source>
</evidence>
<proteinExistence type="predicted"/>
<keyword evidence="1" id="KW-0808">Transferase</keyword>